<proteinExistence type="predicted"/>
<dbReference type="AlphaFoldDB" id="E9G6R9"/>
<reference evidence="1 2" key="1">
    <citation type="journal article" date="2011" name="Science">
        <title>The ecoresponsive genome of Daphnia pulex.</title>
        <authorList>
            <person name="Colbourne J.K."/>
            <person name="Pfrender M.E."/>
            <person name="Gilbert D."/>
            <person name="Thomas W.K."/>
            <person name="Tucker A."/>
            <person name="Oakley T.H."/>
            <person name="Tokishita S."/>
            <person name="Aerts A."/>
            <person name="Arnold G.J."/>
            <person name="Basu M.K."/>
            <person name="Bauer D.J."/>
            <person name="Caceres C.E."/>
            <person name="Carmel L."/>
            <person name="Casola C."/>
            <person name="Choi J.H."/>
            <person name="Detter J.C."/>
            <person name="Dong Q."/>
            <person name="Dusheyko S."/>
            <person name="Eads B.D."/>
            <person name="Frohlich T."/>
            <person name="Geiler-Samerotte K.A."/>
            <person name="Gerlach D."/>
            <person name="Hatcher P."/>
            <person name="Jogdeo S."/>
            <person name="Krijgsveld J."/>
            <person name="Kriventseva E.V."/>
            <person name="Kultz D."/>
            <person name="Laforsch C."/>
            <person name="Lindquist E."/>
            <person name="Lopez J."/>
            <person name="Manak J.R."/>
            <person name="Muller J."/>
            <person name="Pangilinan J."/>
            <person name="Patwardhan R.P."/>
            <person name="Pitluck S."/>
            <person name="Pritham E.J."/>
            <person name="Rechtsteiner A."/>
            <person name="Rho M."/>
            <person name="Rogozin I.B."/>
            <person name="Sakarya O."/>
            <person name="Salamov A."/>
            <person name="Schaack S."/>
            <person name="Shapiro H."/>
            <person name="Shiga Y."/>
            <person name="Skalitzky C."/>
            <person name="Smith Z."/>
            <person name="Souvorov A."/>
            <person name="Sung W."/>
            <person name="Tang Z."/>
            <person name="Tsuchiya D."/>
            <person name="Tu H."/>
            <person name="Vos H."/>
            <person name="Wang M."/>
            <person name="Wolf Y.I."/>
            <person name="Yamagata H."/>
            <person name="Yamada T."/>
            <person name="Ye Y."/>
            <person name="Shaw J.R."/>
            <person name="Andrews J."/>
            <person name="Crease T.J."/>
            <person name="Tang H."/>
            <person name="Lucas S.M."/>
            <person name="Robertson H.M."/>
            <person name="Bork P."/>
            <person name="Koonin E.V."/>
            <person name="Zdobnov E.M."/>
            <person name="Grigoriev I.V."/>
            <person name="Lynch M."/>
            <person name="Boore J.L."/>
        </authorList>
    </citation>
    <scope>NUCLEOTIDE SEQUENCE [LARGE SCALE GENOMIC DNA]</scope>
</reference>
<dbReference type="KEGG" id="dpx:DAPPUDRAFT_314319"/>
<accession>E9G6R9</accession>
<protein>
    <submittedName>
        <fullName evidence="1">Uncharacterized protein</fullName>
    </submittedName>
</protein>
<dbReference type="InParanoid" id="E9G6R9"/>
<evidence type="ECO:0000313" key="2">
    <source>
        <dbReference type="Proteomes" id="UP000000305"/>
    </source>
</evidence>
<evidence type="ECO:0000313" key="1">
    <source>
        <dbReference type="EMBL" id="EFX85142.1"/>
    </source>
</evidence>
<organism evidence="1 2">
    <name type="scientific">Daphnia pulex</name>
    <name type="common">Water flea</name>
    <dbReference type="NCBI Taxonomy" id="6669"/>
    <lineage>
        <taxon>Eukaryota</taxon>
        <taxon>Metazoa</taxon>
        <taxon>Ecdysozoa</taxon>
        <taxon>Arthropoda</taxon>
        <taxon>Crustacea</taxon>
        <taxon>Branchiopoda</taxon>
        <taxon>Diplostraca</taxon>
        <taxon>Cladocera</taxon>
        <taxon>Anomopoda</taxon>
        <taxon>Daphniidae</taxon>
        <taxon>Daphnia</taxon>
    </lineage>
</organism>
<gene>
    <name evidence="1" type="ORF">DAPPUDRAFT_314319</name>
</gene>
<sequence length="88" mass="10032">MNFILRKESAMMTTTEPLLLRSEVKKEESDLHHHHHHHHMCGMEDCSPADSSLYSPTTTGLQLEVIYIHCVPCPIRLFTFSTPESIVG</sequence>
<name>E9G6R9_DAPPU</name>
<keyword evidence="2" id="KW-1185">Reference proteome</keyword>
<dbReference type="EMBL" id="GL732533">
    <property type="protein sequence ID" value="EFX85142.1"/>
    <property type="molecule type" value="Genomic_DNA"/>
</dbReference>
<dbReference type="Proteomes" id="UP000000305">
    <property type="component" value="Unassembled WGS sequence"/>
</dbReference>
<dbReference type="HOGENOM" id="CLU_2471311_0_0_1"/>